<keyword evidence="8 13" id="KW-0547">Nucleotide-binding</keyword>
<dbReference type="GO" id="GO:0000278">
    <property type="term" value="P:mitotic cell cycle"/>
    <property type="evidence" value="ECO:0007669"/>
    <property type="project" value="TreeGrafter"/>
</dbReference>
<dbReference type="GeneID" id="113207823"/>
<evidence type="ECO:0000256" key="8">
    <source>
        <dbReference type="ARBA" id="ARBA00022741"/>
    </source>
</evidence>
<dbReference type="AlphaFoldDB" id="A0A6J1SH51"/>
<name>A0A6J1SH51_FRAOC</name>
<dbReference type="SUPFAM" id="SSF56112">
    <property type="entry name" value="Protein kinase-like (PK-like)"/>
    <property type="match status" value="1"/>
</dbReference>
<keyword evidence="15" id="KW-1185">Reference proteome</keyword>
<evidence type="ECO:0000313" key="16">
    <source>
        <dbReference type="RefSeq" id="XP_026280322.1"/>
    </source>
</evidence>
<dbReference type="GO" id="GO:0005524">
    <property type="term" value="F:ATP binding"/>
    <property type="evidence" value="ECO:0007669"/>
    <property type="project" value="UniProtKB-UniRule"/>
</dbReference>
<dbReference type="KEGG" id="foc:113207823"/>
<proteinExistence type="predicted"/>
<dbReference type="GO" id="GO:0035556">
    <property type="term" value="P:intracellular signal transduction"/>
    <property type="evidence" value="ECO:0007669"/>
    <property type="project" value="TreeGrafter"/>
</dbReference>
<dbReference type="GO" id="GO:0005694">
    <property type="term" value="C:chromosome"/>
    <property type="evidence" value="ECO:0007669"/>
    <property type="project" value="UniProtKB-SubCell"/>
</dbReference>
<dbReference type="InterPro" id="IPR017441">
    <property type="entry name" value="Protein_kinase_ATP_BS"/>
</dbReference>
<reference evidence="16 17" key="1">
    <citation type="submission" date="2025-04" db="UniProtKB">
        <authorList>
            <consortium name="RefSeq"/>
        </authorList>
    </citation>
    <scope>IDENTIFICATION</scope>
    <source>
        <tissue evidence="16 17">Whole organism</tissue>
    </source>
</reference>
<dbReference type="GO" id="GO:0072354">
    <property type="term" value="F:histone H3T3 kinase activity"/>
    <property type="evidence" value="ECO:0007669"/>
    <property type="project" value="TreeGrafter"/>
</dbReference>
<evidence type="ECO:0000256" key="4">
    <source>
        <dbReference type="ARBA" id="ARBA00022454"/>
    </source>
</evidence>
<keyword evidence="7" id="KW-0808">Transferase</keyword>
<evidence type="ECO:0000256" key="6">
    <source>
        <dbReference type="ARBA" id="ARBA00022527"/>
    </source>
</evidence>
<dbReference type="InterPro" id="IPR000719">
    <property type="entry name" value="Prot_kinase_dom"/>
</dbReference>
<dbReference type="InterPro" id="IPR011009">
    <property type="entry name" value="Kinase-like_dom_sf"/>
</dbReference>
<keyword evidence="5" id="KW-0963">Cytoplasm</keyword>
<dbReference type="SMART" id="SM01331">
    <property type="entry name" value="DUF3635"/>
    <property type="match status" value="1"/>
</dbReference>
<keyword evidence="9" id="KW-0418">Kinase</keyword>
<evidence type="ECO:0000256" key="5">
    <source>
        <dbReference type="ARBA" id="ARBA00022490"/>
    </source>
</evidence>
<accession>A0A6J1SH51</accession>
<dbReference type="CTD" id="83903"/>
<keyword evidence="6" id="KW-0723">Serine/threonine-protein kinase</keyword>
<dbReference type="Gene3D" id="1.10.510.10">
    <property type="entry name" value="Transferase(Phosphotransferase) domain 1"/>
    <property type="match status" value="1"/>
</dbReference>
<protein>
    <recommendedName>
        <fullName evidence="3">non-specific serine/threonine protein kinase</fullName>
        <ecNumber evidence="3">2.7.11.1</ecNumber>
    </recommendedName>
</protein>
<feature type="domain" description="Protein kinase" evidence="14">
    <location>
        <begin position="869"/>
        <end position="1184"/>
    </location>
</feature>
<comment type="subcellular location">
    <subcellularLocation>
        <location evidence="1">Chromosome</location>
    </subcellularLocation>
    <subcellularLocation>
        <location evidence="2">Cytoplasm</location>
    </subcellularLocation>
</comment>
<dbReference type="OrthoDB" id="21018at2759"/>
<dbReference type="Proteomes" id="UP000504606">
    <property type="component" value="Unplaced"/>
</dbReference>
<evidence type="ECO:0000256" key="7">
    <source>
        <dbReference type="ARBA" id="ARBA00022679"/>
    </source>
</evidence>
<feature type="binding site" evidence="13">
    <location>
        <position position="898"/>
    </location>
    <ligand>
        <name>ATP</name>
        <dbReference type="ChEBI" id="CHEBI:30616"/>
    </ligand>
</feature>
<comment type="catalytic activity">
    <reaction evidence="11">
        <text>L-threonyl-[protein] + ATP = O-phospho-L-threonyl-[protein] + ADP + H(+)</text>
        <dbReference type="Rhea" id="RHEA:46608"/>
        <dbReference type="Rhea" id="RHEA-COMP:11060"/>
        <dbReference type="Rhea" id="RHEA-COMP:11605"/>
        <dbReference type="ChEBI" id="CHEBI:15378"/>
        <dbReference type="ChEBI" id="CHEBI:30013"/>
        <dbReference type="ChEBI" id="CHEBI:30616"/>
        <dbReference type="ChEBI" id="CHEBI:61977"/>
        <dbReference type="ChEBI" id="CHEBI:456216"/>
        <dbReference type="EC" id="2.7.11.1"/>
    </reaction>
</comment>
<evidence type="ECO:0000313" key="17">
    <source>
        <dbReference type="RefSeq" id="XP_026280323.1"/>
    </source>
</evidence>
<evidence type="ECO:0000256" key="2">
    <source>
        <dbReference type="ARBA" id="ARBA00004496"/>
    </source>
</evidence>
<dbReference type="RefSeq" id="XP_026280323.1">
    <property type="nucleotide sequence ID" value="XM_026424538.2"/>
</dbReference>
<organism evidence="15 16">
    <name type="scientific">Frankliniella occidentalis</name>
    <name type="common">Western flower thrips</name>
    <name type="synonym">Euthrips occidentalis</name>
    <dbReference type="NCBI Taxonomy" id="133901"/>
    <lineage>
        <taxon>Eukaryota</taxon>
        <taxon>Metazoa</taxon>
        <taxon>Ecdysozoa</taxon>
        <taxon>Arthropoda</taxon>
        <taxon>Hexapoda</taxon>
        <taxon>Insecta</taxon>
        <taxon>Pterygota</taxon>
        <taxon>Neoptera</taxon>
        <taxon>Paraneoptera</taxon>
        <taxon>Thysanoptera</taxon>
        <taxon>Terebrantia</taxon>
        <taxon>Thripoidea</taxon>
        <taxon>Thripidae</taxon>
        <taxon>Frankliniella</taxon>
    </lineage>
</organism>
<dbReference type="PROSITE" id="PS50011">
    <property type="entry name" value="PROTEIN_KINASE_DOM"/>
    <property type="match status" value="1"/>
</dbReference>
<dbReference type="PANTHER" id="PTHR24419">
    <property type="entry name" value="INTERLEUKIN-1 RECEPTOR-ASSOCIATED KINASE"/>
    <property type="match status" value="1"/>
</dbReference>
<evidence type="ECO:0000256" key="1">
    <source>
        <dbReference type="ARBA" id="ARBA00004286"/>
    </source>
</evidence>
<keyword evidence="10 13" id="KW-0067">ATP-binding</keyword>
<gene>
    <name evidence="16 17" type="primary">LOC113207823</name>
</gene>
<dbReference type="GO" id="GO:0005634">
    <property type="term" value="C:nucleus"/>
    <property type="evidence" value="ECO:0007669"/>
    <property type="project" value="TreeGrafter"/>
</dbReference>
<evidence type="ECO:0000256" key="9">
    <source>
        <dbReference type="ARBA" id="ARBA00022777"/>
    </source>
</evidence>
<dbReference type="EC" id="2.7.11.1" evidence="3"/>
<evidence type="ECO:0000256" key="11">
    <source>
        <dbReference type="ARBA" id="ARBA00047899"/>
    </source>
</evidence>
<dbReference type="SMART" id="SM00220">
    <property type="entry name" value="S_TKc"/>
    <property type="match status" value="1"/>
</dbReference>
<evidence type="ECO:0000256" key="3">
    <source>
        <dbReference type="ARBA" id="ARBA00012513"/>
    </source>
</evidence>
<dbReference type="PROSITE" id="PS00107">
    <property type="entry name" value="PROTEIN_KINASE_ATP"/>
    <property type="match status" value="1"/>
</dbReference>
<dbReference type="RefSeq" id="XP_026280322.1">
    <property type="nucleotide sequence ID" value="XM_026424537.2"/>
</dbReference>
<evidence type="ECO:0000256" key="12">
    <source>
        <dbReference type="ARBA" id="ARBA00048679"/>
    </source>
</evidence>
<dbReference type="FunFam" id="1.10.510.10:FF:000401">
    <property type="entry name" value="serine/threonine-protein kinase haspin"/>
    <property type="match status" value="1"/>
</dbReference>
<sequence length="1184" mass="131407">MPPVVNTYGVRKKKSRGLPKFILREAPTTDLFEALRIENIKEPKAIADAKRRERRKLKTVQKPAVPKPLYPLCNPSNADSAFDKLLDSSSDFLSSAINSSPRNVSSSPDVFYQKHEARRDTEHSQIKPSKLSLKGLNGVNKKRTVKKRITREDSLFALSWETSLEAVPLAKRLRANRQIAFANKENYLNDSSSSGEDSCASFPVKPPFSTCTTSVSPEVSTCEEKPVSPLSPILPLHGSTSTPCEKLRVELWPSPIPYNQSSSVVEHHANVFSNTKKQEESKDMFSSFEQNVGDSKVFLNDCAESNMLQSFDFDGKKSFINASEAPVHIETWENRQCSLSADLFQSETTNPSFSHPIHAEESCLILEPVTDEVGQVDESEFISTDFCSPLKKKNGVHSSDGNAACLNGVQLNPLKSYENCSSSDEKLLSLPRSNEEKPLKDCYVVIDRCDRNECFPTNSNNTNESCDNFDDLSVRHEGHNSKCFTAVSSGTPIAIRDMSHLQLEKDLSTCAGSLKDCYIVLDRCDANNCSPTSSRGIEESSVNFEDSFVTSDGCNFAAADFETSPATSVKNMSKPQCMENIISYLDELKLSPKLIGCNNSDVNGQLSIEEKSSLLNINSILSDGESSPKDVTQTSSKMIKSPRNVSGIILDYDCQTDAQRESTSNCSRTDAPVEQCVPVDDIALKKKMAVKTCDNFDSEVLLPRCDLPDQPPENSFSKLSISRPSNCRLSINPETIVLKPGKQWRRSLSILSKIRTSAGELSGCNRESLSSEDTKLKGKLWESAVHSVVQLQPVNDVIFEDIETSIISIRSSLGRLSTSAGVCENLTDSVTSVSSKSGVNLMSGAAEIFKRCGQDGPVSFQDCYLPSMKKNTKKIGEGVYGEVFFYSGSSHRLPSVIKVIPIEGSVDVNGEPQKKFHEILSEVCIAQELSNLRRGSGNVTSSFNEVQAIRCVQGCYPQWLQDLWHEYDETKGSENDSPEMFQEDQLYIVLELQNGGKDLESFIFSSADQGLAAFKQIAVSLAVAEKALNFEHRDLHWGNVLISCTKEKTLHYVLNGESISIPSKGIEVSIIDFTLSRINDPCSGRPVYFDLAGDDTLFTAQGDYQFDIYRLMKEYCGNKWETFTPKTNVAWLHYLLDKLCTMARYKNRSTKLHNKALNILLEMKDTVLMFENVSTFVNCPLFSK</sequence>
<dbReference type="GO" id="GO:0005737">
    <property type="term" value="C:cytoplasm"/>
    <property type="evidence" value="ECO:0007669"/>
    <property type="project" value="UniProtKB-SubCell"/>
</dbReference>
<dbReference type="PANTHER" id="PTHR24419:SF18">
    <property type="entry name" value="SERINE_THREONINE-PROTEIN KINASE HASPIN"/>
    <property type="match status" value="1"/>
</dbReference>
<dbReference type="Gene3D" id="3.30.200.20">
    <property type="entry name" value="Phosphorylase Kinase, domain 1"/>
    <property type="match status" value="1"/>
</dbReference>
<dbReference type="Pfam" id="PF12330">
    <property type="entry name" value="Haspin_kinase"/>
    <property type="match status" value="1"/>
</dbReference>
<dbReference type="InterPro" id="IPR024604">
    <property type="entry name" value="GSG2_C"/>
</dbReference>
<comment type="catalytic activity">
    <reaction evidence="12">
        <text>L-seryl-[protein] + ATP = O-phospho-L-seryl-[protein] + ADP + H(+)</text>
        <dbReference type="Rhea" id="RHEA:17989"/>
        <dbReference type="Rhea" id="RHEA-COMP:9863"/>
        <dbReference type="Rhea" id="RHEA-COMP:11604"/>
        <dbReference type="ChEBI" id="CHEBI:15378"/>
        <dbReference type="ChEBI" id="CHEBI:29999"/>
        <dbReference type="ChEBI" id="CHEBI:30616"/>
        <dbReference type="ChEBI" id="CHEBI:83421"/>
        <dbReference type="ChEBI" id="CHEBI:456216"/>
        <dbReference type="EC" id="2.7.11.1"/>
    </reaction>
</comment>
<evidence type="ECO:0000259" key="14">
    <source>
        <dbReference type="PROSITE" id="PS50011"/>
    </source>
</evidence>
<keyword evidence="4" id="KW-0158">Chromosome</keyword>
<evidence type="ECO:0000256" key="13">
    <source>
        <dbReference type="PROSITE-ProRule" id="PRU10141"/>
    </source>
</evidence>
<evidence type="ECO:0000313" key="15">
    <source>
        <dbReference type="Proteomes" id="UP000504606"/>
    </source>
</evidence>
<evidence type="ECO:0000256" key="10">
    <source>
        <dbReference type="ARBA" id="ARBA00022840"/>
    </source>
</evidence>